<keyword evidence="2" id="KW-1185">Reference proteome</keyword>
<evidence type="ECO:0000313" key="2">
    <source>
        <dbReference type="Proteomes" id="UP001219433"/>
    </source>
</evidence>
<reference evidence="1" key="1">
    <citation type="submission" date="2023-01" db="EMBL/GenBank/DDBJ databases">
        <authorList>
            <person name="Liu Y."/>
            <person name="Sun Z."/>
        </authorList>
    </citation>
    <scope>NUCLEOTIDE SEQUENCE</scope>
</reference>
<accession>A0AAE9YJC7</accession>
<proteinExistence type="predicted"/>
<protein>
    <submittedName>
        <fullName evidence="1">Uncharacterized protein</fullName>
    </submittedName>
</protein>
<dbReference type="EMBL" id="OQ187816">
    <property type="protein sequence ID" value="WCR32915.1"/>
    <property type="molecule type" value="Genomic_DNA"/>
</dbReference>
<sequence>MGKRCFGCGRNDVNLKKCIDHKYCYKCFPKDELKKEDVKIKHSYYYESGIDPIGVGEKVFTKEEMNGFYKMNILKYSMRAGKKEGNTVNQDMEKIEFYRKKLEENK</sequence>
<evidence type="ECO:0000313" key="1">
    <source>
        <dbReference type="EMBL" id="WCR32915.1"/>
    </source>
</evidence>
<dbReference type="InterPro" id="IPR021739">
    <property type="entry name" value="SaV-like"/>
</dbReference>
<name>A0AAE9YJC7_9CAUD</name>
<gene>
    <name evidence="1" type="ORF">BC5_0002</name>
</gene>
<dbReference type="Proteomes" id="UP001219433">
    <property type="component" value="Segment"/>
</dbReference>
<organism evidence="1 2">
    <name type="scientific">Bacillus phage BC-5</name>
    <dbReference type="NCBI Taxonomy" id="3020389"/>
    <lineage>
        <taxon>Viruses</taxon>
        <taxon>Duplodnaviria</taxon>
        <taxon>Heunggongvirae</taxon>
        <taxon>Uroviricota</taxon>
        <taxon>Caudoviricetes</taxon>
        <taxon>Salasmaviridae</taxon>
        <taxon>Northropvirinae</taxon>
        <taxon>Hemphillvirus</taxon>
        <taxon>Hemphillvirus bece5</taxon>
    </lineage>
</organism>
<dbReference type="Pfam" id="PF11753">
    <property type="entry name" value="DUF3310"/>
    <property type="match status" value="1"/>
</dbReference>